<proteinExistence type="predicted"/>
<evidence type="ECO:0000313" key="2">
    <source>
        <dbReference type="Proteomes" id="UP000184364"/>
    </source>
</evidence>
<organism evidence="1 2">
    <name type="scientific">Chryseobacterium polytrichastri</name>
    <dbReference type="NCBI Taxonomy" id="1302687"/>
    <lineage>
        <taxon>Bacteria</taxon>
        <taxon>Pseudomonadati</taxon>
        <taxon>Bacteroidota</taxon>
        <taxon>Flavobacteriia</taxon>
        <taxon>Flavobacteriales</taxon>
        <taxon>Weeksellaceae</taxon>
        <taxon>Chryseobacterium group</taxon>
        <taxon>Chryseobacterium</taxon>
    </lineage>
</organism>
<evidence type="ECO:0000313" key="1">
    <source>
        <dbReference type="EMBL" id="SHM45739.1"/>
    </source>
</evidence>
<dbReference type="EMBL" id="FRAV01000049">
    <property type="protein sequence ID" value="SHM45739.1"/>
    <property type="molecule type" value="Genomic_DNA"/>
</dbReference>
<sequence>MKYILIVLLSCSLHSQTIELTDKKLIEYYDLINKAENSIITSNLKNANEFYNSAFILISEPPAKDIYNSMQVGLRMKEYENSFAQYNSLKCLGYPFKDDFKNIFFNHAHFKEQKCRNKFDNEYKKALDSLYNIDQYTRKLSNRDYAKYQKELTKGDSIASLSLLKLIQKKGFPNEYNLGINMGGDTSFQEFYLIIWHQLITNKYSSQKVNFSEELNKALNKGKIIPENAAFLLDLNNGTDNFSSKHFDILEFQINNGSSDPLRDQVLKKTATKDCCYVHTWFFPENRNEDALKMVKKINENRQKIGLCDLDSELKKKVFYLKNKDYQLSRMPISSSAIEKSSDADALKKHFIKLNNFIN</sequence>
<gene>
    <name evidence="1" type="ORF">SAMN05444267_10492</name>
</gene>
<dbReference type="OrthoDB" id="1243994at2"/>
<dbReference type="RefSeq" id="WP_073297330.1">
    <property type="nucleotide sequence ID" value="NZ_FRAV01000049.1"/>
</dbReference>
<dbReference type="STRING" id="1302687.SAMN05444267_10492"/>
<name>A0A1M7IYF0_9FLAO</name>
<dbReference type="AlphaFoldDB" id="A0A1M7IYF0"/>
<dbReference type="Proteomes" id="UP000184364">
    <property type="component" value="Unassembled WGS sequence"/>
</dbReference>
<keyword evidence="2" id="KW-1185">Reference proteome</keyword>
<reference evidence="2" key="1">
    <citation type="submission" date="2016-11" db="EMBL/GenBank/DDBJ databases">
        <authorList>
            <person name="Varghese N."/>
            <person name="Submissions S."/>
        </authorList>
    </citation>
    <scope>NUCLEOTIDE SEQUENCE [LARGE SCALE GENOMIC DNA]</scope>
    <source>
        <strain evidence="2">DSM 26899</strain>
    </source>
</reference>
<protein>
    <submittedName>
        <fullName evidence="1">Uncharacterized protein</fullName>
    </submittedName>
</protein>
<accession>A0A1M7IYF0</accession>